<keyword evidence="4" id="KW-1003">Cell membrane</keyword>
<dbReference type="SMART" id="SM00387">
    <property type="entry name" value="HATPase_c"/>
    <property type="match status" value="1"/>
</dbReference>
<evidence type="ECO:0000256" key="11">
    <source>
        <dbReference type="ARBA" id="ARBA00022989"/>
    </source>
</evidence>
<dbReference type="InterPro" id="IPR036097">
    <property type="entry name" value="HisK_dim/P_sf"/>
</dbReference>
<dbReference type="InterPro" id="IPR003660">
    <property type="entry name" value="HAMP_dom"/>
</dbReference>
<sequence>MADYQGEKNLQKVALTAKEKSELFAEGIITVILLLLLNLSIMVLLQQAIVNNPQLSGGVWMIKNAITIGPNEWHIWSWQNWFVILMGVADVLVVYWRLIRRYHQMQMWHVIGELHYIADGHLDHRINLRVNRDLQRVIDSVNTLVDSTVRSMEEERKIEKSKDELITNVSHDLRTPLTSIIGYLGLIEDNQYQTKEELTKYTHTAFVKAQQMKVLVEDLFEYTKVRQTSTPITKTTFDMEQMLDQLAASFELEANKKGMQINVTCNPAPLMMEADTEKLGRVFNNLIANALKYGKGGKQITLAAEKIGQEAIIKVSNDGQQIPSDSLNQLFDRFYRVEASRSQETGGTGLGLAITQSIVALHGGYIYADSTPELTSFVIHLPLKLGRRIDPQTAGAKSVKE</sequence>
<reference evidence="17 19" key="1">
    <citation type="submission" date="2017-07" db="EMBL/GenBank/DDBJ databases">
        <title>Lactobacillus curvatus MRS6 whole genome.</title>
        <authorList>
            <person name="Jans C."/>
            <person name="Lagler S."/>
            <person name="Lacroix C."/>
            <person name="Meile L."/>
            <person name="Stevens M.J.A."/>
        </authorList>
    </citation>
    <scope>NUCLEOTIDE SEQUENCE [LARGE SCALE GENOMIC DNA]</scope>
    <source>
        <strain evidence="17 19">MRS6</strain>
    </source>
</reference>
<dbReference type="AlphaFoldDB" id="A0A0B2XNG8"/>
<dbReference type="PROSITE" id="PS50885">
    <property type="entry name" value="HAMP"/>
    <property type="match status" value="1"/>
</dbReference>
<reference evidence="18 20" key="2">
    <citation type="submission" date="2018-07" db="EMBL/GenBank/DDBJ databases">
        <title>Lactobacillus curvatus genome sequence.</title>
        <authorList>
            <person name="Prechtl R."/>
        </authorList>
    </citation>
    <scope>NUCLEOTIDE SEQUENCE [LARGE SCALE GENOMIC DNA]</scope>
    <source>
        <strain evidence="18 20">TMW 1.1928</strain>
    </source>
</reference>
<dbReference type="Pfam" id="PF00512">
    <property type="entry name" value="HisKA"/>
    <property type="match status" value="1"/>
</dbReference>
<dbReference type="CDD" id="cd00075">
    <property type="entry name" value="HATPase"/>
    <property type="match status" value="1"/>
</dbReference>
<dbReference type="PROSITE" id="PS50109">
    <property type="entry name" value="HIS_KIN"/>
    <property type="match status" value="1"/>
</dbReference>
<dbReference type="GO" id="GO:0005524">
    <property type="term" value="F:ATP binding"/>
    <property type="evidence" value="ECO:0007669"/>
    <property type="project" value="UniProtKB-KW"/>
</dbReference>
<dbReference type="EMBL" id="CP022474">
    <property type="protein sequence ID" value="ASN60725.1"/>
    <property type="molecule type" value="Genomic_DNA"/>
</dbReference>
<feature type="domain" description="HAMP" evidence="16">
    <location>
        <begin position="101"/>
        <end position="153"/>
    </location>
</feature>
<proteinExistence type="predicted"/>
<dbReference type="Pfam" id="PF02518">
    <property type="entry name" value="HATPase_c"/>
    <property type="match status" value="1"/>
</dbReference>
<name>A0A0B2XNG8_LATCU</name>
<gene>
    <name evidence="17" type="ORF">CG419_08895</name>
    <name evidence="18" type="ORF">DT351_09350</name>
</gene>
<dbReference type="SUPFAM" id="SSF47384">
    <property type="entry name" value="Homodimeric domain of signal transducing histidine kinase"/>
    <property type="match status" value="1"/>
</dbReference>
<keyword evidence="12" id="KW-0902">Two-component regulatory system</keyword>
<dbReference type="InterPro" id="IPR004358">
    <property type="entry name" value="Sig_transdc_His_kin-like_C"/>
</dbReference>
<dbReference type="CDD" id="cd00082">
    <property type="entry name" value="HisKA"/>
    <property type="match status" value="1"/>
</dbReference>
<dbReference type="Gene3D" id="1.10.287.130">
    <property type="match status" value="1"/>
</dbReference>
<dbReference type="InterPro" id="IPR050398">
    <property type="entry name" value="HssS/ArlS-like"/>
</dbReference>
<evidence type="ECO:0000256" key="13">
    <source>
        <dbReference type="ARBA" id="ARBA00023136"/>
    </source>
</evidence>
<evidence type="ECO:0000313" key="20">
    <source>
        <dbReference type="Proteomes" id="UP000257607"/>
    </source>
</evidence>
<keyword evidence="13 14" id="KW-0472">Membrane</keyword>
<dbReference type="SMART" id="SM00388">
    <property type="entry name" value="HisKA"/>
    <property type="match status" value="1"/>
</dbReference>
<dbReference type="Proteomes" id="UP000199749">
    <property type="component" value="Chromosome"/>
</dbReference>
<evidence type="ECO:0000256" key="3">
    <source>
        <dbReference type="ARBA" id="ARBA00012438"/>
    </source>
</evidence>
<dbReference type="PANTHER" id="PTHR45528:SF1">
    <property type="entry name" value="SENSOR HISTIDINE KINASE CPXA"/>
    <property type="match status" value="1"/>
</dbReference>
<keyword evidence="8" id="KW-0547">Nucleotide-binding</keyword>
<evidence type="ECO:0000259" key="16">
    <source>
        <dbReference type="PROSITE" id="PS50885"/>
    </source>
</evidence>
<protein>
    <recommendedName>
        <fullName evidence="3">histidine kinase</fullName>
        <ecNumber evidence="3">2.7.13.3</ecNumber>
    </recommendedName>
</protein>
<comment type="subcellular location">
    <subcellularLocation>
        <location evidence="2">Cell membrane</location>
        <topology evidence="2">Multi-pass membrane protein</topology>
    </subcellularLocation>
</comment>
<dbReference type="SUPFAM" id="SSF55874">
    <property type="entry name" value="ATPase domain of HSP90 chaperone/DNA topoisomerase II/histidine kinase"/>
    <property type="match status" value="1"/>
</dbReference>
<evidence type="ECO:0000313" key="19">
    <source>
        <dbReference type="Proteomes" id="UP000199749"/>
    </source>
</evidence>
<dbReference type="STRING" id="28038.BCY75_02040"/>
<feature type="transmembrane region" description="Helical" evidence="14">
    <location>
        <begin position="23"/>
        <end position="45"/>
    </location>
</feature>
<evidence type="ECO:0000256" key="10">
    <source>
        <dbReference type="ARBA" id="ARBA00022840"/>
    </source>
</evidence>
<keyword evidence="9 18" id="KW-0418">Kinase</keyword>
<dbReference type="Proteomes" id="UP000257607">
    <property type="component" value="Chromosome"/>
</dbReference>
<keyword evidence="6" id="KW-0808">Transferase</keyword>
<keyword evidence="7 14" id="KW-0812">Transmembrane</keyword>
<evidence type="ECO:0000256" key="1">
    <source>
        <dbReference type="ARBA" id="ARBA00000085"/>
    </source>
</evidence>
<evidence type="ECO:0000259" key="15">
    <source>
        <dbReference type="PROSITE" id="PS50109"/>
    </source>
</evidence>
<dbReference type="InterPro" id="IPR036890">
    <property type="entry name" value="HATPase_C_sf"/>
</dbReference>
<dbReference type="FunFam" id="1.10.287.130:FF:000008">
    <property type="entry name" value="Two-component sensor histidine kinase"/>
    <property type="match status" value="1"/>
</dbReference>
<dbReference type="GO" id="GO:0000155">
    <property type="term" value="F:phosphorelay sensor kinase activity"/>
    <property type="evidence" value="ECO:0007669"/>
    <property type="project" value="InterPro"/>
</dbReference>
<evidence type="ECO:0000256" key="9">
    <source>
        <dbReference type="ARBA" id="ARBA00022777"/>
    </source>
</evidence>
<dbReference type="OrthoDB" id="335833at2"/>
<evidence type="ECO:0000256" key="5">
    <source>
        <dbReference type="ARBA" id="ARBA00022553"/>
    </source>
</evidence>
<feature type="transmembrane region" description="Helical" evidence="14">
    <location>
        <begin position="81"/>
        <end position="99"/>
    </location>
</feature>
<accession>A0A0B2XNG8</accession>
<dbReference type="InterPro" id="IPR003594">
    <property type="entry name" value="HATPase_dom"/>
</dbReference>
<dbReference type="Gene3D" id="3.30.565.10">
    <property type="entry name" value="Histidine kinase-like ATPase, C-terminal domain"/>
    <property type="match status" value="1"/>
</dbReference>
<dbReference type="RefSeq" id="WP_039098312.1">
    <property type="nucleotide sequence ID" value="NZ_CABIVZ010000001.1"/>
</dbReference>
<evidence type="ECO:0000313" key="17">
    <source>
        <dbReference type="EMBL" id="ASN60725.1"/>
    </source>
</evidence>
<dbReference type="InterPro" id="IPR005467">
    <property type="entry name" value="His_kinase_dom"/>
</dbReference>
<dbReference type="PRINTS" id="PR00344">
    <property type="entry name" value="BCTRLSENSOR"/>
</dbReference>
<evidence type="ECO:0000256" key="14">
    <source>
        <dbReference type="SAM" id="Phobius"/>
    </source>
</evidence>
<keyword evidence="5" id="KW-0597">Phosphoprotein</keyword>
<dbReference type="KEGG" id="lcv:FBA2_01600"/>
<feature type="domain" description="Histidine kinase" evidence="15">
    <location>
        <begin position="168"/>
        <end position="385"/>
    </location>
</feature>
<keyword evidence="10" id="KW-0067">ATP-binding</keyword>
<evidence type="ECO:0000256" key="8">
    <source>
        <dbReference type="ARBA" id="ARBA00022741"/>
    </source>
</evidence>
<evidence type="ECO:0000256" key="7">
    <source>
        <dbReference type="ARBA" id="ARBA00022692"/>
    </source>
</evidence>
<keyword evidence="11 14" id="KW-1133">Transmembrane helix</keyword>
<dbReference type="EC" id="2.7.13.3" evidence="3"/>
<dbReference type="FunFam" id="3.30.565.10:FF:000013">
    <property type="entry name" value="Two-component sensor histidine kinase"/>
    <property type="match status" value="1"/>
</dbReference>
<evidence type="ECO:0000256" key="2">
    <source>
        <dbReference type="ARBA" id="ARBA00004651"/>
    </source>
</evidence>
<evidence type="ECO:0000256" key="4">
    <source>
        <dbReference type="ARBA" id="ARBA00022475"/>
    </source>
</evidence>
<dbReference type="EMBL" id="CP031003">
    <property type="protein sequence ID" value="AXN36525.1"/>
    <property type="molecule type" value="Genomic_DNA"/>
</dbReference>
<evidence type="ECO:0000256" key="6">
    <source>
        <dbReference type="ARBA" id="ARBA00022679"/>
    </source>
</evidence>
<dbReference type="InterPro" id="IPR003661">
    <property type="entry name" value="HisK_dim/P_dom"/>
</dbReference>
<evidence type="ECO:0000313" key="18">
    <source>
        <dbReference type="EMBL" id="AXN36525.1"/>
    </source>
</evidence>
<comment type="catalytic activity">
    <reaction evidence="1">
        <text>ATP + protein L-histidine = ADP + protein N-phospho-L-histidine.</text>
        <dbReference type="EC" id="2.7.13.3"/>
    </reaction>
</comment>
<evidence type="ECO:0000256" key="12">
    <source>
        <dbReference type="ARBA" id="ARBA00023012"/>
    </source>
</evidence>
<organism evidence="18 20">
    <name type="scientific">Latilactobacillus curvatus</name>
    <name type="common">Lactobacillus curvatus</name>
    <dbReference type="NCBI Taxonomy" id="28038"/>
    <lineage>
        <taxon>Bacteria</taxon>
        <taxon>Bacillati</taxon>
        <taxon>Bacillota</taxon>
        <taxon>Bacilli</taxon>
        <taxon>Lactobacillales</taxon>
        <taxon>Lactobacillaceae</taxon>
        <taxon>Latilactobacillus</taxon>
    </lineage>
</organism>
<dbReference type="GO" id="GO:0005886">
    <property type="term" value="C:plasma membrane"/>
    <property type="evidence" value="ECO:0007669"/>
    <property type="project" value="UniProtKB-SubCell"/>
</dbReference>
<dbReference type="PANTHER" id="PTHR45528">
    <property type="entry name" value="SENSOR HISTIDINE KINASE CPXA"/>
    <property type="match status" value="1"/>
</dbReference>